<organism evidence="1 2">
    <name type="scientific">Trichoderma ghanense</name>
    <dbReference type="NCBI Taxonomy" id="65468"/>
    <lineage>
        <taxon>Eukaryota</taxon>
        <taxon>Fungi</taxon>
        <taxon>Dikarya</taxon>
        <taxon>Ascomycota</taxon>
        <taxon>Pezizomycotina</taxon>
        <taxon>Sordariomycetes</taxon>
        <taxon>Hypocreomycetidae</taxon>
        <taxon>Hypocreales</taxon>
        <taxon>Hypocreaceae</taxon>
        <taxon>Trichoderma</taxon>
    </lineage>
</organism>
<proteinExistence type="predicted"/>
<dbReference type="GeneID" id="300579533"/>
<dbReference type="EMBL" id="PPTA01000011">
    <property type="protein sequence ID" value="TFB00545.1"/>
    <property type="molecule type" value="Genomic_DNA"/>
</dbReference>
<gene>
    <name evidence="1" type="ORF">CCMA1212_007925</name>
</gene>
<evidence type="ECO:0000313" key="1">
    <source>
        <dbReference type="EMBL" id="TFB00545.1"/>
    </source>
</evidence>
<dbReference type="RefSeq" id="XP_073556746.1">
    <property type="nucleotide sequence ID" value="XM_073705083.1"/>
</dbReference>
<evidence type="ECO:0000313" key="2">
    <source>
        <dbReference type="Proteomes" id="UP001642720"/>
    </source>
</evidence>
<dbReference type="Proteomes" id="UP001642720">
    <property type="component" value="Unassembled WGS sequence"/>
</dbReference>
<reference evidence="1 2" key="1">
    <citation type="submission" date="2018-01" db="EMBL/GenBank/DDBJ databases">
        <title>Genome characterization of the sugarcane-associated fungus Trichoderma ghanense CCMA-1212 and their application in lignocelulose bioconversion.</title>
        <authorList>
            <person name="Steindorff A.S."/>
            <person name="Mendes T.D."/>
            <person name="Vilela E.S.D."/>
            <person name="Rodrigues D.S."/>
            <person name="Formighieri E.F."/>
            <person name="Melo I.S."/>
            <person name="Favaro L.C.L."/>
        </authorList>
    </citation>
    <scope>NUCLEOTIDE SEQUENCE [LARGE SCALE GENOMIC DNA]</scope>
    <source>
        <strain evidence="1 2">CCMA-1212</strain>
    </source>
</reference>
<protein>
    <submittedName>
        <fullName evidence="1">Uncharacterized protein</fullName>
    </submittedName>
</protein>
<accession>A0ABY2GX26</accession>
<sequence length="259" mass="28478">MNSKPSHQQLALDAFWLQAAAVAKIQRTNHRPAGAGRHATMGLAGSAWLALALGDFAPGIFSDWGAASLPGHFSLPRNIFLDWSLRETPQKDHGRGGHARVLQQVLRNRLELEFAAGTHTDHMYSAPHPHALRLTPCENMRAIRLCTRASERWGTPGSDTQVAAASRVYRFFSLAEIFVPALLVRVPSQQALLKVQRLRRIQGSLHEAVPVAVARPSSWIIGRSVTSTWMASICWARTVQLRPRSPSPLAIVTLRSLGS</sequence>
<comment type="caution">
    <text evidence="1">The sequence shown here is derived from an EMBL/GenBank/DDBJ whole genome shotgun (WGS) entry which is preliminary data.</text>
</comment>
<keyword evidence="2" id="KW-1185">Reference proteome</keyword>
<name>A0ABY2GX26_9HYPO</name>